<dbReference type="AlphaFoldDB" id="A0A9X2SP78"/>
<dbReference type="Proteomes" id="UP001144096">
    <property type="component" value="Unassembled WGS sequence"/>
</dbReference>
<evidence type="ECO:0000313" key="3">
    <source>
        <dbReference type="Proteomes" id="UP001144096"/>
    </source>
</evidence>
<feature type="domain" description="GAF" evidence="1">
    <location>
        <begin position="121"/>
        <end position="193"/>
    </location>
</feature>
<sequence>MTGPDTRRLLASAIEVRRRSAHQRGRLTAEFDQRLIDAEVRDTRSRLVRSAHRRAGGAAAVLFDTEFLAVADAPATWHAILDAALGVAEACDLQLLDGGTLIIGAHHGFSREFLDFFAAVDATSPTACGRALATGAPVVVDDVAVSPVFADRAVREVLLDEGSRAVASYPLHTPGGAVFGVLSFHRTRPPARFGGLEHLIARGAGAALARTLKRGWDPAAPDSAQSKRDALP</sequence>
<dbReference type="EMBL" id="JAMXQV010000034">
    <property type="protein sequence ID" value="MCR6489609.1"/>
    <property type="molecule type" value="Genomic_DNA"/>
</dbReference>
<proteinExistence type="predicted"/>
<accession>A0A9X2SP78</accession>
<organism evidence="2 3">
    <name type="scientific">Amycolatopsis iheyensis</name>
    <dbReference type="NCBI Taxonomy" id="2945988"/>
    <lineage>
        <taxon>Bacteria</taxon>
        <taxon>Bacillati</taxon>
        <taxon>Actinomycetota</taxon>
        <taxon>Actinomycetes</taxon>
        <taxon>Pseudonocardiales</taxon>
        <taxon>Pseudonocardiaceae</taxon>
        <taxon>Amycolatopsis</taxon>
    </lineage>
</organism>
<dbReference type="InterPro" id="IPR003018">
    <property type="entry name" value="GAF"/>
</dbReference>
<name>A0A9X2SP78_9PSEU</name>
<reference evidence="2" key="1">
    <citation type="submission" date="2022-06" db="EMBL/GenBank/DDBJ databases">
        <title>Amycolatopsis iheyaensis sp. nov., a new species of the genus Amycolatopsis isolated from soil in Iheya island, Japan.</title>
        <authorList>
            <person name="Ngamcharungchit C."/>
            <person name="Kanto H."/>
            <person name="Take A."/>
            <person name="Intra B."/>
            <person name="Matsumoto A."/>
            <person name="Panbangred W."/>
            <person name="Inahashi Y."/>
        </authorList>
    </citation>
    <scope>NUCLEOTIDE SEQUENCE</scope>
    <source>
        <strain evidence="2">OK19-0408</strain>
    </source>
</reference>
<gene>
    <name evidence="2" type="ORF">M8542_43020</name>
</gene>
<comment type="caution">
    <text evidence="2">The sequence shown here is derived from an EMBL/GenBank/DDBJ whole genome shotgun (WGS) entry which is preliminary data.</text>
</comment>
<evidence type="ECO:0000259" key="1">
    <source>
        <dbReference type="Pfam" id="PF01590"/>
    </source>
</evidence>
<dbReference type="RefSeq" id="WP_257926172.1">
    <property type="nucleotide sequence ID" value="NZ_JAMXQV010000034.1"/>
</dbReference>
<dbReference type="Gene3D" id="3.30.450.40">
    <property type="match status" value="1"/>
</dbReference>
<evidence type="ECO:0000313" key="2">
    <source>
        <dbReference type="EMBL" id="MCR6489609.1"/>
    </source>
</evidence>
<protein>
    <submittedName>
        <fullName evidence="2">GAF domain-containing protein</fullName>
    </submittedName>
</protein>
<dbReference type="InterPro" id="IPR029016">
    <property type="entry name" value="GAF-like_dom_sf"/>
</dbReference>
<dbReference type="Pfam" id="PF01590">
    <property type="entry name" value="GAF"/>
    <property type="match status" value="1"/>
</dbReference>
<keyword evidence="3" id="KW-1185">Reference proteome</keyword>
<dbReference type="SUPFAM" id="SSF55781">
    <property type="entry name" value="GAF domain-like"/>
    <property type="match status" value="1"/>
</dbReference>